<comment type="caution">
    <text evidence="5">The sequence shown here is derived from an EMBL/GenBank/DDBJ whole genome shotgun (WGS) entry which is preliminary data.</text>
</comment>
<dbReference type="PRINTS" id="PR00080">
    <property type="entry name" value="SDRFAMILY"/>
</dbReference>
<protein>
    <submittedName>
        <fullName evidence="5">SDR family NAD(P)-dependent oxidoreductase</fullName>
        <ecNumber evidence="5">1.-.-.-</ecNumber>
    </submittedName>
</protein>
<keyword evidence="2 5" id="KW-0560">Oxidoreductase</keyword>
<proteinExistence type="inferred from homology"/>
<dbReference type="InterPro" id="IPR057326">
    <property type="entry name" value="KR_dom"/>
</dbReference>
<sequence length="242" mass="24917">MRLAGRFAVVTGASSGIGAAVAERLAREGCELLLVGRDPRRLGAVADRTGGRPLQADLRGQAGIDEVCAAAAGTVALLVHGAGLGAAGPLADLDAATTADLVAVNLTAPMQLTRALLPTLRAQDGHLAFVASIAAVGVADEAVYSATKAGLRGFADAVRVESGIGVTTVLPGAVDTPFFTHRGRAYERRFPRPVTAAAVADALVDAVRRDRAEVFVPRWLVLGARVHGLAPTIFARLSRRFG</sequence>
<evidence type="ECO:0000256" key="3">
    <source>
        <dbReference type="RuleBase" id="RU000363"/>
    </source>
</evidence>
<evidence type="ECO:0000313" key="6">
    <source>
        <dbReference type="Proteomes" id="UP001596302"/>
    </source>
</evidence>
<dbReference type="GO" id="GO:0016491">
    <property type="term" value="F:oxidoreductase activity"/>
    <property type="evidence" value="ECO:0007669"/>
    <property type="project" value="UniProtKB-KW"/>
</dbReference>
<dbReference type="PANTHER" id="PTHR44196">
    <property type="entry name" value="DEHYDROGENASE/REDUCTASE SDR FAMILY MEMBER 7B"/>
    <property type="match status" value="1"/>
</dbReference>
<dbReference type="Gene3D" id="3.40.50.720">
    <property type="entry name" value="NAD(P)-binding Rossmann-like Domain"/>
    <property type="match status" value="1"/>
</dbReference>
<comment type="similarity">
    <text evidence="1 3">Belongs to the short-chain dehydrogenases/reductases (SDR) family.</text>
</comment>
<dbReference type="PROSITE" id="PS00061">
    <property type="entry name" value="ADH_SHORT"/>
    <property type="match status" value="1"/>
</dbReference>
<evidence type="ECO:0000259" key="4">
    <source>
        <dbReference type="SMART" id="SM00822"/>
    </source>
</evidence>
<keyword evidence="6" id="KW-1185">Reference proteome</keyword>
<gene>
    <name evidence="5" type="ORF">ACFQE5_16375</name>
</gene>
<dbReference type="InterPro" id="IPR020904">
    <property type="entry name" value="Sc_DH/Rdtase_CS"/>
</dbReference>
<evidence type="ECO:0000256" key="1">
    <source>
        <dbReference type="ARBA" id="ARBA00006484"/>
    </source>
</evidence>
<dbReference type="EMBL" id="JBHSQW010000034">
    <property type="protein sequence ID" value="MFC5995787.1"/>
    <property type="molecule type" value="Genomic_DNA"/>
</dbReference>
<accession>A0ABW1J588</accession>
<evidence type="ECO:0000256" key="2">
    <source>
        <dbReference type="ARBA" id="ARBA00023002"/>
    </source>
</evidence>
<dbReference type="Pfam" id="PF00106">
    <property type="entry name" value="adh_short"/>
    <property type="match status" value="1"/>
</dbReference>
<dbReference type="CDD" id="cd05233">
    <property type="entry name" value="SDR_c"/>
    <property type="match status" value="1"/>
</dbReference>
<dbReference type="PRINTS" id="PR00081">
    <property type="entry name" value="GDHRDH"/>
</dbReference>
<dbReference type="SMART" id="SM00822">
    <property type="entry name" value="PKS_KR"/>
    <property type="match status" value="1"/>
</dbReference>
<dbReference type="EC" id="1.-.-.-" evidence="5"/>
<dbReference type="Proteomes" id="UP001596302">
    <property type="component" value="Unassembled WGS sequence"/>
</dbReference>
<feature type="domain" description="Ketoreductase" evidence="4">
    <location>
        <begin position="6"/>
        <end position="177"/>
    </location>
</feature>
<organism evidence="5 6">
    <name type="scientific">Pseudonocardia hispaniensis</name>
    <dbReference type="NCBI Taxonomy" id="904933"/>
    <lineage>
        <taxon>Bacteria</taxon>
        <taxon>Bacillati</taxon>
        <taxon>Actinomycetota</taxon>
        <taxon>Actinomycetes</taxon>
        <taxon>Pseudonocardiales</taxon>
        <taxon>Pseudonocardiaceae</taxon>
        <taxon>Pseudonocardia</taxon>
    </lineage>
</organism>
<dbReference type="InterPro" id="IPR036291">
    <property type="entry name" value="NAD(P)-bd_dom_sf"/>
</dbReference>
<dbReference type="InterPro" id="IPR002347">
    <property type="entry name" value="SDR_fam"/>
</dbReference>
<name>A0ABW1J588_9PSEU</name>
<dbReference type="PANTHER" id="PTHR44196:SF1">
    <property type="entry name" value="DEHYDROGENASE_REDUCTASE SDR FAMILY MEMBER 7B"/>
    <property type="match status" value="1"/>
</dbReference>
<dbReference type="SUPFAM" id="SSF51735">
    <property type="entry name" value="NAD(P)-binding Rossmann-fold domains"/>
    <property type="match status" value="1"/>
</dbReference>
<dbReference type="RefSeq" id="WP_379586067.1">
    <property type="nucleotide sequence ID" value="NZ_JBHSQW010000034.1"/>
</dbReference>
<evidence type="ECO:0000313" key="5">
    <source>
        <dbReference type="EMBL" id="MFC5995787.1"/>
    </source>
</evidence>
<reference evidence="6" key="1">
    <citation type="journal article" date="2019" name="Int. J. Syst. Evol. Microbiol.">
        <title>The Global Catalogue of Microorganisms (GCM) 10K type strain sequencing project: providing services to taxonomists for standard genome sequencing and annotation.</title>
        <authorList>
            <consortium name="The Broad Institute Genomics Platform"/>
            <consortium name="The Broad Institute Genome Sequencing Center for Infectious Disease"/>
            <person name="Wu L."/>
            <person name="Ma J."/>
        </authorList>
    </citation>
    <scope>NUCLEOTIDE SEQUENCE [LARGE SCALE GENOMIC DNA]</scope>
    <source>
        <strain evidence="6">CCM 8391</strain>
    </source>
</reference>